<comment type="caution">
    <text evidence="1">The sequence shown here is derived from an EMBL/GenBank/DDBJ whole genome shotgun (WGS) entry which is preliminary data.</text>
</comment>
<name>A0ABU9GNL0_9GAMM</name>
<dbReference type="InterPro" id="IPR010890">
    <property type="entry name" value="PriC"/>
</dbReference>
<evidence type="ECO:0000313" key="1">
    <source>
        <dbReference type="EMBL" id="MEL0628900.1"/>
    </source>
</evidence>
<proteinExistence type="predicted"/>
<dbReference type="RefSeq" id="WP_341596915.1">
    <property type="nucleotide sequence ID" value="NZ_JBAKAZ010000011.1"/>
</dbReference>
<protein>
    <submittedName>
        <fullName evidence="1">Primosomal replication protein</fullName>
    </submittedName>
</protein>
<accession>A0ABU9GNL0</accession>
<keyword evidence="2" id="KW-1185">Reference proteome</keyword>
<gene>
    <name evidence="1" type="ORF">V6256_04685</name>
</gene>
<dbReference type="InterPro" id="IPR038338">
    <property type="entry name" value="PriC_sf"/>
</dbReference>
<evidence type="ECO:0000313" key="2">
    <source>
        <dbReference type="Proteomes" id="UP001369082"/>
    </source>
</evidence>
<dbReference type="Pfam" id="PF07445">
    <property type="entry name" value="PriC"/>
    <property type="match status" value="1"/>
</dbReference>
<reference evidence="1 2" key="1">
    <citation type="submission" date="2024-02" db="EMBL/GenBank/DDBJ databases">
        <title>Bacteria isolated from the canopy kelp, Nereocystis luetkeana.</title>
        <authorList>
            <person name="Pfister C.A."/>
            <person name="Younker I.T."/>
            <person name="Light S.H."/>
        </authorList>
    </citation>
    <scope>NUCLEOTIDE SEQUENCE [LARGE SCALE GENOMIC DNA]</scope>
    <source>
        <strain evidence="1 2">TI.1.05</strain>
    </source>
</reference>
<sequence>MVQSVDSQHLATLSTQLKLLNTRCLEWDKKLTLNDNKSFRFEAHLFAISSLTLTGYFEQLAATFSHLEYVINKSMGKTIINYECEKFVNQFSALLNIVNQLDAGKAEGLYKRYSTQQEKVYQQLQRQYDYEKRLLSMIDAEIDLYENAQGEQKLHHKMRITALKERYQKCNEFTQSLEFKMEGLDND</sequence>
<dbReference type="Proteomes" id="UP001369082">
    <property type="component" value="Unassembled WGS sequence"/>
</dbReference>
<dbReference type="EMBL" id="JBAKAZ010000011">
    <property type="protein sequence ID" value="MEL0628900.1"/>
    <property type="molecule type" value="Genomic_DNA"/>
</dbReference>
<organism evidence="1 2">
    <name type="scientific">Psychromonas aquatilis</name>
    <dbReference type="NCBI Taxonomy" id="2005072"/>
    <lineage>
        <taxon>Bacteria</taxon>
        <taxon>Pseudomonadati</taxon>
        <taxon>Pseudomonadota</taxon>
        <taxon>Gammaproteobacteria</taxon>
        <taxon>Alteromonadales</taxon>
        <taxon>Psychromonadaceae</taxon>
        <taxon>Psychromonas</taxon>
    </lineage>
</organism>
<dbReference type="Gene3D" id="1.20.1270.340">
    <property type="match status" value="1"/>
</dbReference>